<organism evidence="1 2">
    <name type="scientific">Fundicoccus ignavus</name>
    <dbReference type="NCBI Taxonomy" id="2664442"/>
    <lineage>
        <taxon>Bacteria</taxon>
        <taxon>Bacillati</taxon>
        <taxon>Bacillota</taxon>
        <taxon>Bacilli</taxon>
        <taxon>Lactobacillales</taxon>
        <taxon>Aerococcaceae</taxon>
        <taxon>Fundicoccus</taxon>
    </lineage>
</organism>
<gene>
    <name evidence="1" type="ORF">GF867_13500</name>
</gene>
<sequence>MKIYINQLRWIFSSDEVNIDIVSREIMNDLKFEFRKNTLIKYRSNPNDYKKMLVKTAFIFQTWFNTFAKDYESAPEPEETESINGENLLNLIYHSDVTAYKVEAETGYARSNITKLRNKSEVTLDELQMSLGNALLLQRWINENKETFLDSLK</sequence>
<dbReference type="AlphaFoldDB" id="A0A844CHE8"/>
<reference evidence="1 2" key="1">
    <citation type="submission" date="2019-11" db="EMBL/GenBank/DDBJ databases">
        <title>Characterisation of Fundicoccus ignavus gen. nov. sp. nov., a novel genus of the family Aerococcaceae from bulk tank milk.</title>
        <authorList>
            <person name="Siebert A."/>
            <person name="Huptas C."/>
            <person name="Wenning M."/>
            <person name="Scherer S."/>
            <person name="Doll E.V."/>
        </authorList>
    </citation>
    <scope>NUCLEOTIDE SEQUENCE [LARGE SCALE GENOMIC DNA]</scope>
    <source>
        <strain evidence="1 2">DSM 109652</strain>
    </source>
</reference>
<name>A0A844CHE8_9LACT</name>
<proteinExistence type="predicted"/>
<evidence type="ECO:0000313" key="2">
    <source>
        <dbReference type="Proteomes" id="UP000440066"/>
    </source>
</evidence>
<accession>A0A844CHE8</accession>
<comment type="caution">
    <text evidence="1">The sequence shown here is derived from an EMBL/GenBank/DDBJ whole genome shotgun (WGS) entry which is preliminary data.</text>
</comment>
<protein>
    <submittedName>
        <fullName evidence="1">Uncharacterized protein</fullName>
    </submittedName>
</protein>
<dbReference type="Proteomes" id="UP000440066">
    <property type="component" value="Unassembled WGS sequence"/>
</dbReference>
<dbReference type="EMBL" id="WJQT01000039">
    <property type="protein sequence ID" value="MRJ48560.1"/>
    <property type="molecule type" value="Genomic_DNA"/>
</dbReference>
<dbReference type="RefSeq" id="WP_153833601.1">
    <property type="nucleotide sequence ID" value="NZ_WJQT01000039.1"/>
</dbReference>
<evidence type="ECO:0000313" key="1">
    <source>
        <dbReference type="EMBL" id="MRJ48560.1"/>
    </source>
</evidence>